<comment type="caution">
    <text evidence="2">The sequence shown here is derived from an EMBL/GenBank/DDBJ whole genome shotgun (WGS) entry which is preliminary data.</text>
</comment>
<name>A0A370P0W9_9BURK</name>
<dbReference type="Gene3D" id="1.10.12.10">
    <property type="entry name" value="Lyase 2-enoyl-coa Hydratase, Chain A, domain 2"/>
    <property type="match status" value="1"/>
</dbReference>
<evidence type="ECO:0000256" key="1">
    <source>
        <dbReference type="ARBA" id="ARBA00005254"/>
    </source>
</evidence>
<protein>
    <submittedName>
        <fullName evidence="2">Enoyl-CoA hydratase</fullName>
    </submittedName>
</protein>
<dbReference type="InterPro" id="IPR029045">
    <property type="entry name" value="ClpP/crotonase-like_dom_sf"/>
</dbReference>
<dbReference type="CDD" id="cd06558">
    <property type="entry name" value="crotonase-like"/>
    <property type="match status" value="1"/>
</dbReference>
<dbReference type="PANTHER" id="PTHR43802:SF1">
    <property type="entry name" value="IP11341P-RELATED"/>
    <property type="match status" value="1"/>
</dbReference>
<dbReference type="PANTHER" id="PTHR43802">
    <property type="entry name" value="ENOYL-COA HYDRATASE"/>
    <property type="match status" value="1"/>
</dbReference>
<dbReference type="GO" id="GO:0003824">
    <property type="term" value="F:catalytic activity"/>
    <property type="evidence" value="ECO:0007669"/>
    <property type="project" value="UniProtKB-ARBA"/>
</dbReference>
<dbReference type="NCBIfam" id="NF005126">
    <property type="entry name" value="PRK06563.1"/>
    <property type="match status" value="1"/>
</dbReference>
<organism evidence="2 3">
    <name type="scientific">Cupriavidus lacunae</name>
    <dbReference type="NCBI Taxonomy" id="2666307"/>
    <lineage>
        <taxon>Bacteria</taxon>
        <taxon>Pseudomonadati</taxon>
        <taxon>Pseudomonadota</taxon>
        <taxon>Betaproteobacteria</taxon>
        <taxon>Burkholderiales</taxon>
        <taxon>Burkholderiaceae</taxon>
        <taxon>Cupriavidus</taxon>
    </lineage>
</organism>
<sequence>MSNSSTNNDAGKVSIQIDGHVCTITVDNQAKKNAFTPAMMDQLAEHLTTYEESDELWVAILCAAGDHTTAGLDMPRFFGPTAEPNKRRPGLVDPFSLERRCTKPVIAVVQGMTFTIGIEMMLAADIVIAADNARFQQLESRRGIAPLGGAHFRYLTRTGWGNAMYHLFMCDEFDAARALELGFVQEVHPAGRHLERAREIAAVICECAPIGLRATKKAAMKYIEAAEKAAIDCIPEIKETVFATEDFKEGIQSFVERRAAKFQGR</sequence>
<dbReference type="Gene3D" id="3.90.226.10">
    <property type="entry name" value="2-enoyl-CoA Hydratase, Chain A, domain 1"/>
    <property type="match status" value="1"/>
</dbReference>
<dbReference type="EMBL" id="QKWJ01000003">
    <property type="protein sequence ID" value="RDK11457.1"/>
    <property type="molecule type" value="Genomic_DNA"/>
</dbReference>
<dbReference type="Pfam" id="PF00378">
    <property type="entry name" value="ECH_1"/>
    <property type="match status" value="1"/>
</dbReference>
<reference evidence="2 3" key="1">
    <citation type="submission" date="2018-06" db="EMBL/GenBank/DDBJ databases">
        <authorList>
            <person name="Feng T."/>
            <person name="Jeon C.O."/>
        </authorList>
    </citation>
    <scope>NUCLEOTIDE SEQUENCE [LARGE SCALE GENOMIC DNA]</scope>
    <source>
        <strain evidence="2 3">S23</strain>
    </source>
</reference>
<proteinExistence type="inferred from homology"/>
<comment type="similarity">
    <text evidence="1">Belongs to the enoyl-CoA hydratase/isomerase family.</text>
</comment>
<evidence type="ECO:0000313" key="3">
    <source>
        <dbReference type="Proteomes" id="UP000255165"/>
    </source>
</evidence>
<accession>A0A370P0W9</accession>
<dbReference type="AlphaFoldDB" id="A0A370P0W9"/>
<gene>
    <name evidence="2" type="ORF">DN412_03585</name>
</gene>
<dbReference type="InterPro" id="IPR001753">
    <property type="entry name" value="Enoyl-CoA_hydra/iso"/>
</dbReference>
<dbReference type="RefSeq" id="WP_115013271.1">
    <property type="nucleotide sequence ID" value="NZ_QKWJ01000003.1"/>
</dbReference>
<evidence type="ECO:0000313" key="2">
    <source>
        <dbReference type="EMBL" id="RDK11457.1"/>
    </source>
</evidence>
<keyword evidence="3" id="KW-1185">Reference proteome</keyword>
<dbReference type="Proteomes" id="UP000255165">
    <property type="component" value="Unassembled WGS sequence"/>
</dbReference>
<dbReference type="SUPFAM" id="SSF52096">
    <property type="entry name" value="ClpP/crotonase"/>
    <property type="match status" value="1"/>
</dbReference>
<dbReference type="InterPro" id="IPR014748">
    <property type="entry name" value="Enoyl-CoA_hydra_C"/>
</dbReference>